<name>A0ABY4K3T7_9FLAO</name>
<accession>A0ABY4K3T7</accession>
<dbReference type="EMBL" id="CP096203">
    <property type="protein sequence ID" value="UPQ75409.1"/>
    <property type="molecule type" value="Genomic_DNA"/>
</dbReference>
<dbReference type="RefSeq" id="WP_248391293.1">
    <property type="nucleotide sequence ID" value="NZ_CP096203.1"/>
</dbReference>
<organism evidence="1 2">
    <name type="scientific">Chryseobacterium nepalense</name>
    <dbReference type="NCBI Taxonomy" id="1854498"/>
    <lineage>
        <taxon>Bacteria</taxon>
        <taxon>Pseudomonadati</taxon>
        <taxon>Bacteroidota</taxon>
        <taxon>Flavobacteriia</taxon>
        <taxon>Flavobacteriales</taxon>
        <taxon>Weeksellaceae</taxon>
        <taxon>Chryseobacterium group</taxon>
        <taxon>Chryseobacterium</taxon>
    </lineage>
</organism>
<reference evidence="1" key="1">
    <citation type="submission" date="2022-04" db="EMBL/GenBank/DDBJ databases">
        <title>Evolutionary, genomic, and biogeographic characterization of Chryseobacterium nepalense represented by a plastic-degrading bacterium AC3.</title>
        <authorList>
            <person name="Yin Z."/>
            <person name="Liu X."/>
            <person name="Wang D."/>
            <person name="Xie Z."/>
        </authorList>
    </citation>
    <scope>NUCLEOTIDE SEQUENCE</scope>
    <source>
        <strain evidence="1">AC3</strain>
    </source>
</reference>
<proteinExistence type="predicted"/>
<keyword evidence="2" id="KW-1185">Reference proteome</keyword>
<evidence type="ECO:0000313" key="1">
    <source>
        <dbReference type="EMBL" id="UPQ75409.1"/>
    </source>
</evidence>
<evidence type="ECO:0000313" key="2">
    <source>
        <dbReference type="Proteomes" id="UP000830552"/>
    </source>
</evidence>
<evidence type="ECO:0008006" key="3">
    <source>
        <dbReference type="Google" id="ProtNLM"/>
    </source>
</evidence>
<gene>
    <name evidence="1" type="ORF">M0D58_15340</name>
</gene>
<protein>
    <recommendedName>
        <fullName evidence="3">GLPGLI family protein</fullName>
    </recommendedName>
</protein>
<sequence>MKKLILFLFLFFIFFNNAQIRFEKGYIITNDDKKEEVFIKNPDRSDSPKNFIYRISEKSSDLLGTPDKIKEYCIYDFGSYISYTGPVDKSSDDISALSYKYEPEFRNETVFLKVLVSGDKNLYSYSEKNTTK</sequence>
<dbReference type="Proteomes" id="UP000830552">
    <property type="component" value="Chromosome"/>
</dbReference>